<dbReference type="PANTHER" id="PTHR36833">
    <property type="entry name" value="SLR0610 PROTEIN-RELATED"/>
    <property type="match status" value="1"/>
</dbReference>
<accession>A0A1R0X682</accession>
<gene>
    <name evidence="3" type="ORF">BJP51_21510</name>
    <name evidence="4" type="ORF">BSK47_16950</name>
    <name evidence="2" type="ORF">CD191_11465</name>
</gene>
<dbReference type="OrthoDB" id="3818833at2"/>
<reference evidence="2 7" key="2">
    <citation type="submission" date="2017-06" db="EMBL/GenBank/DDBJ databases">
        <title>Complete genome sequence of Paenibacillus odorifer CBA7130.</title>
        <authorList>
            <person name="Nam Y.-D."/>
            <person name="Kang J."/>
            <person name="Chung W.-H."/>
        </authorList>
    </citation>
    <scope>NUCLEOTIDE SEQUENCE [LARGE SCALE GENOMIC DNA]</scope>
    <source>
        <strain evidence="2 7">CBA7130</strain>
    </source>
</reference>
<feature type="transmembrane region" description="Helical" evidence="1">
    <location>
        <begin position="30"/>
        <end position="48"/>
    </location>
</feature>
<feature type="transmembrane region" description="Helical" evidence="1">
    <location>
        <begin position="60"/>
        <end position="80"/>
    </location>
</feature>
<dbReference type="Proteomes" id="UP000187323">
    <property type="component" value="Unassembled WGS sequence"/>
</dbReference>
<feature type="transmembrane region" description="Helical" evidence="1">
    <location>
        <begin position="204"/>
        <end position="225"/>
    </location>
</feature>
<feature type="transmembrane region" description="Helical" evidence="1">
    <location>
        <begin position="231"/>
        <end position="252"/>
    </location>
</feature>
<dbReference type="Proteomes" id="UP000187465">
    <property type="component" value="Unassembled WGS sequence"/>
</dbReference>
<dbReference type="Pfam" id="PF06182">
    <property type="entry name" value="ABC2_membrane_6"/>
    <property type="match status" value="1"/>
</dbReference>
<keyword evidence="1" id="KW-0472">Membrane</keyword>
<evidence type="ECO:0000313" key="4">
    <source>
        <dbReference type="EMBL" id="OME18316.1"/>
    </source>
</evidence>
<evidence type="ECO:0008006" key="8">
    <source>
        <dbReference type="Google" id="ProtNLM"/>
    </source>
</evidence>
<dbReference type="InterPro" id="IPR010390">
    <property type="entry name" value="ABC-2_transporter-like"/>
</dbReference>
<dbReference type="EMBL" id="MPTO01000015">
    <property type="protein sequence ID" value="OME18316.1"/>
    <property type="molecule type" value="Genomic_DNA"/>
</dbReference>
<reference evidence="5 6" key="1">
    <citation type="submission" date="2016-10" db="EMBL/GenBank/DDBJ databases">
        <title>Paenibacillus species isolates.</title>
        <authorList>
            <person name="Beno S.M."/>
        </authorList>
    </citation>
    <scope>NUCLEOTIDE SEQUENCE [LARGE SCALE GENOMIC DNA]</scope>
    <source>
        <strain evidence="3 6">FSL H7-0604</strain>
        <strain evidence="4 5">FSL H7-0918</strain>
    </source>
</reference>
<feature type="transmembrane region" description="Helical" evidence="1">
    <location>
        <begin position="117"/>
        <end position="137"/>
    </location>
</feature>
<keyword evidence="1" id="KW-0812">Transmembrane</keyword>
<evidence type="ECO:0000313" key="6">
    <source>
        <dbReference type="Proteomes" id="UP000187465"/>
    </source>
</evidence>
<dbReference type="AlphaFoldDB" id="A0A1R0X682"/>
<feature type="transmembrane region" description="Helical" evidence="1">
    <location>
        <begin position="144"/>
        <end position="167"/>
    </location>
</feature>
<evidence type="ECO:0000313" key="2">
    <source>
        <dbReference type="EMBL" id="AWV33183.1"/>
    </source>
</evidence>
<dbReference type="EMBL" id="CP021965">
    <property type="protein sequence ID" value="AWV33183.1"/>
    <property type="molecule type" value="Genomic_DNA"/>
</dbReference>
<evidence type="ECO:0000313" key="3">
    <source>
        <dbReference type="EMBL" id="OMD30127.1"/>
    </source>
</evidence>
<dbReference type="Proteomes" id="UP000249163">
    <property type="component" value="Chromosome"/>
</dbReference>
<dbReference type="EMBL" id="MKQP01000027">
    <property type="protein sequence ID" value="OMD30127.1"/>
    <property type="molecule type" value="Genomic_DNA"/>
</dbReference>
<organism evidence="3 6">
    <name type="scientific">Paenibacillus odorifer</name>
    <dbReference type="NCBI Taxonomy" id="189426"/>
    <lineage>
        <taxon>Bacteria</taxon>
        <taxon>Bacillati</taxon>
        <taxon>Bacillota</taxon>
        <taxon>Bacilli</taxon>
        <taxon>Bacillales</taxon>
        <taxon>Paenibacillaceae</taxon>
        <taxon>Paenibacillus</taxon>
    </lineage>
</organism>
<dbReference type="GeneID" id="31570848"/>
<evidence type="ECO:0000313" key="7">
    <source>
        <dbReference type="Proteomes" id="UP000249163"/>
    </source>
</evidence>
<keyword evidence="1" id="KW-1133">Transmembrane helix</keyword>
<evidence type="ECO:0000256" key="1">
    <source>
        <dbReference type="SAM" id="Phobius"/>
    </source>
</evidence>
<dbReference type="PANTHER" id="PTHR36833:SF2">
    <property type="entry name" value="SLR0610 PROTEIN"/>
    <property type="match status" value="1"/>
</dbReference>
<evidence type="ECO:0000313" key="5">
    <source>
        <dbReference type="Proteomes" id="UP000187323"/>
    </source>
</evidence>
<dbReference type="RefSeq" id="WP_036685913.1">
    <property type="nucleotide sequence ID" value="NZ_CP009428.1"/>
</dbReference>
<proteinExistence type="predicted"/>
<name>A0A1R0X682_9BACL</name>
<protein>
    <recommendedName>
        <fullName evidence="8">ABC transporter permease</fullName>
    </recommendedName>
</protein>
<dbReference type="KEGG" id="pod:PODO_11580"/>
<sequence>MLRYMRLLRLFFSTALLKEASFRGDFLIKILYTAINLTGTIGGIAILFSNTNSLNSWTFADTLALSGVYYFILAMKNLFVGPSLGSLAGMEGELWTGGFDLTLLKPIETQFYVSTRYWSPLNLFDVMVGVAVMVLGVSQMQEAIGISTCLMFVWAICNALLLLYSILLLLSSLAFWYAGSPMLSIFDSIMQMGRFPVNVYQKPIQLALTWIVPVAFIVSIPAEALVGRVSLSYLFGGSLLAAVLLMLASAFFKRAVKKYASASS</sequence>